<feature type="region of interest" description="Disordered" evidence="1">
    <location>
        <begin position="1"/>
        <end position="135"/>
    </location>
</feature>
<sequence length="606" mass="66677">MAIEGGQDGQRQEKVVLKRKLTGPPRLLLGKSKSNNQGGDRSEAHSKKRNKRVNIINGTQMDSSIKQSNIEAGETGSSQLVATSDDICTTSKMDEDQASSELPTEPSRWRSTSDEDETSEGQLEGHSKTRKSTKHGWRRLFSPALICVRRQRKKYAAKSSIQDGDQGVVQAERLTHTEAKSMGEDPISLSDKCVRNAPDIDNVMKRRRRFTIRTWPTFKRLLTPSYVRGQRPKQGNVVQEVSEDVQQQPSVTFRKTFQHFLMCGRRAPSAVLPLGDKDTQDTGDKDTQDPGNKDTQDTGDKETEVEPMGTQDTGQQCTSDIQGVELLEKGAEVRGQCTERVTVCAEVSALQPEDGGPTDTPTSPESLLVSPIPTSVVRPEVDTEDTVTSPTDDSKEIEILEPETSFKTKLWETETCAKTGTDSNLSEVINVTMDANEMRVDELYHIQCLEKDKVIESDCAIIDTLNSVAMDTNEYPSDSNQIISLENAAEDAADASEENDTLCRITEDNIVQNGQPSTNISITPGADSDQDVSDQDGHEVGDESGKSGLLTEDDQDLLLCGENLLVQTARFLVQAAMRAAMEQLSMEQRGTPTTVHREAQGSRDHA</sequence>
<proteinExistence type="predicted"/>
<keyword evidence="2" id="KW-1185">Reference proteome</keyword>
<feature type="compositionally biased region" description="Polar residues" evidence="1">
    <location>
        <begin position="585"/>
        <end position="594"/>
    </location>
</feature>
<feature type="compositionally biased region" description="Basic and acidic residues" evidence="1">
    <location>
        <begin position="595"/>
        <end position="606"/>
    </location>
</feature>
<feature type="compositionally biased region" description="Basic and acidic residues" evidence="1">
    <location>
        <begin position="275"/>
        <end position="304"/>
    </location>
</feature>
<dbReference type="RefSeq" id="XP_013999313.1">
    <property type="nucleotide sequence ID" value="XM_014143838.2"/>
</dbReference>
<dbReference type="KEGG" id="sasa:106571129"/>
<protein>
    <submittedName>
        <fullName evidence="3">Uncharacterized protein si:dkey-1h6.8</fullName>
    </submittedName>
</protein>
<evidence type="ECO:0000313" key="3">
    <source>
        <dbReference type="RefSeq" id="XP_013999313.1"/>
    </source>
</evidence>
<feature type="compositionally biased region" description="Basic and acidic residues" evidence="1">
    <location>
        <begin position="535"/>
        <end position="545"/>
    </location>
</feature>
<feature type="region of interest" description="Disordered" evidence="1">
    <location>
        <begin position="350"/>
        <end position="369"/>
    </location>
</feature>
<feature type="compositionally biased region" description="Polar residues" evidence="1">
    <location>
        <begin position="509"/>
        <end position="522"/>
    </location>
</feature>
<feature type="region of interest" description="Disordered" evidence="1">
    <location>
        <begin position="584"/>
        <end position="606"/>
    </location>
</feature>
<feature type="region of interest" description="Disordered" evidence="1">
    <location>
        <begin position="270"/>
        <end position="318"/>
    </location>
</feature>
<evidence type="ECO:0000313" key="2">
    <source>
        <dbReference type="Proteomes" id="UP001652741"/>
    </source>
</evidence>
<evidence type="ECO:0000256" key="1">
    <source>
        <dbReference type="SAM" id="MobiDB-lite"/>
    </source>
</evidence>
<gene>
    <name evidence="3" type="primary">si:dkey-1h6.8</name>
</gene>
<feature type="compositionally biased region" description="Polar residues" evidence="1">
    <location>
        <begin position="56"/>
        <end position="91"/>
    </location>
</feature>
<dbReference type="Proteomes" id="UP001652741">
    <property type="component" value="Chromosome ssa15"/>
</dbReference>
<reference evidence="3" key="1">
    <citation type="submission" date="2025-08" db="UniProtKB">
        <authorList>
            <consortium name="RefSeq"/>
        </authorList>
    </citation>
    <scope>IDENTIFICATION</scope>
</reference>
<name>A0A1S3M7V6_SALSA</name>
<dbReference type="OrthoDB" id="8920846at2759"/>
<organism evidence="2 3">
    <name type="scientific">Salmo salar</name>
    <name type="common">Atlantic salmon</name>
    <dbReference type="NCBI Taxonomy" id="8030"/>
    <lineage>
        <taxon>Eukaryota</taxon>
        <taxon>Metazoa</taxon>
        <taxon>Chordata</taxon>
        <taxon>Craniata</taxon>
        <taxon>Vertebrata</taxon>
        <taxon>Euteleostomi</taxon>
        <taxon>Actinopterygii</taxon>
        <taxon>Neopterygii</taxon>
        <taxon>Teleostei</taxon>
        <taxon>Protacanthopterygii</taxon>
        <taxon>Salmoniformes</taxon>
        <taxon>Salmonidae</taxon>
        <taxon>Salmoninae</taxon>
        <taxon>Salmo</taxon>
    </lineage>
</organism>
<accession>A0A1S3M7V6</accession>
<dbReference type="AlphaFoldDB" id="A0A1S3M7V6"/>
<feature type="region of interest" description="Disordered" evidence="1">
    <location>
        <begin position="507"/>
        <end position="549"/>
    </location>
</feature>